<sequence>MACQVRTGGGGVQPKFESVLLYKDGVKRTNIQLSEISPGTGVIMKSTNGDICNMINRTMIAKFICDKTIKNPTTMKIAELPPCTFNIEIRAAQACPGGGGLSGGSIFIILLIVLLFVYCVGGVVFRRFIQGVHGIQAVPHLPFWQQLPILVKEGSSWTLSKVKGKASPSAGGYQSV</sequence>
<dbReference type="EMBL" id="CAJOBC010020934">
    <property type="protein sequence ID" value="CAF4048861.1"/>
    <property type="molecule type" value="Genomic_DNA"/>
</dbReference>
<dbReference type="Pfam" id="PF02157">
    <property type="entry name" value="Man-6-P_recep"/>
    <property type="match status" value="1"/>
</dbReference>
<dbReference type="GO" id="GO:0000139">
    <property type="term" value="C:Golgi membrane"/>
    <property type="evidence" value="ECO:0007669"/>
    <property type="project" value="UniProtKB-SubCell"/>
</dbReference>
<dbReference type="PANTHER" id="PTHR15071:SF0">
    <property type="entry name" value="MANNOSE 6-PHOSPHATE RECEPTOR-LIKE PROTEIN 1"/>
    <property type="match status" value="1"/>
</dbReference>
<reference evidence="3" key="1">
    <citation type="submission" date="2021-02" db="EMBL/GenBank/DDBJ databases">
        <authorList>
            <person name="Nowell W R."/>
        </authorList>
    </citation>
    <scope>NUCLEOTIDE SEQUENCE</scope>
</reference>
<dbReference type="PANTHER" id="PTHR15071">
    <property type="entry name" value="MANNOSE-6-PHOSPHATE RECEPTOR FAMILY MEMBER"/>
    <property type="match status" value="1"/>
</dbReference>
<dbReference type="EMBL" id="CAJNOQ010010984">
    <property type="protein sequence ID" value="CAF1265915.1"/>
    <property type="molecule type" value="Genomic_DNA"/>
</dbReference>
<comment type="caution">
    <text evidence="3">The sequence shown here is derived from an EMBL/GenBank/DDBJ whole genome shotgun (WGS) entry which is preliminary data.</text>
</comment>
<protein>
    <submittedName>
        <fullName evidence="3">Uncharacterized protein</fullName>
    </submittedName>
</protein>
<evidence type="ECO:0000313" key="7">
    <source>
        <dbReference type="Proteomes" id="UP000663829"/>
    </source>
</evidence>
<dbReference type="Proteomes" id="UP000677228">
    <property type="component" value="Unassembled WGS sequence"/>
</dbReference>
<dbReference type="EMBL" id="CAJOBA010039522">
    <property type="protein sequence ID" value="CAF4078800.1"/>
    <property type="molecule type" value="Genomic_DNA"/>
</dbReference>
<evidence type="ECO:0000256" key="1">
    <source>
        <dbReference type="ARBA" id="ARBA00023180"/>
    </source>
</evidence>
<keyword evidence="2" id="KW-0812">Transmembrane</keyword>
<dbReference type="InterPro" id="IPR009011">
    <property type="entry name" value="Man6P_isomerase_rcpt-bd_dom_sf"/>
</dbReference>
<dbReference type="Proteomes" id="UP000663829">
    <property type="component" value="Unassembled WGS sequence"/>
</dbReference>
<dbReference type="EMBL" id="CAJNOK010017960">
    <property type="protein sequence ID" value="CAF1273501.1"/>
    <property type="molecule type" value="Genomic_DNA"/>
</dbReference>
<evidence type="ECO:0000313" key="6">
    <source>
        <dbReference type="EMBL" id="CAF4078800.1"/>
    </source>
</evidence>
<evidence type="ECO:0000313" key="3">
    <source>
        <dbReference type="EMBL" id="CAF1265915.1"/>
    </source>
</evidence>
<feature type="transmembrane region" description="Helical" evidence="2">
    <location>
        <begin position="106"/>
        <end position="125"/>
    </location>
</feature>
<proteinExistence type="predicted"/>
<dbReference type="Gene3D" id="2.70.130.10">
    <property type="entry name" value="Mannose-6-phosphate receptor binding domain"/>
    <property type="match status" value="1"/>
</dbReference>
<keyword evidence="1" id="KW-0325">Glycoprotein</keyword>
<keyword evidence="2" id="KW-1133">Transmembrane helix</keyword>
<dbReference type="OrthoDB" id="29460at2759"/>
<dbReference type="Proteomes" id="UP000682733">
    <property type="component" value="Unassembled WGS sequence"/>
</dbReference>
<dbReference type="Proteomes" id="UP000681722">
    <property type="component" value="Unassembled WGS sequence"/>
</dbReference>
<accession>A0A815B3V5</accession>
<organism evidence="3 7">
    <name type="scientific">Didymodactylos carnosus</name>
    <dbReference type="NCBI Taxonomy" id="1234261"/>
    <lineage>
        <taxon>Eukaryota</taxon>
        <taxon>Metazoa</taxon>
        <taxon>Spiralia</taxon>
        <taxon>Gnathifera</taxon>
        <taxon>Rotifera</taxon>
        <taxon>Eurotatoria</taxon>
        <taxon>Bdelloidea</taxon>
        <taxon>Philodinida</taxon>
        <taxon>Philodinidae</taxon>
        <taxon>Didymodactylos</taxon>
    </lineage>
</organism>
<evidence type="ECO:0000313" key="4">
    <source>
        <dbReference type="EMBL" id="CAF1273501.1"/>
    </source>
</evidence>
<gene>
    <name evidence="3" type="ORF">GPM918_LOCUS26840</name>
    <name evidence="4" type="ORF">OVA965_LOCUS27300</name>
    <name evidence="5" type="ORF">SRO942_LOCUS27064</name>
    <name evidence="6" type="ORF">TMI583_LOCUS28046</name>
</gene>
<keyword evidence="2" id="KW-0472">Membrane</keyword>
<keyword evidence="7" id="KW-1185">Reference proteome</keyword>
<evidence type="ECO:0000256" key="2">
    <source>
        <dbReference type="SAM" id="Phobius"/>
    </source>
</evidence>
<dbReference type="AlphaFoldDB" id="A0A815B3V5"/>
<dbReference type="InterPro" id="IPR028927">
    <property type="entry name" value="Man-6-P_rcpt"/>
</dbReference>
<evidence type="ECO:0000313" key="5">
    <source>
        <dbReference type="EMBL" id="CAF4048861.1"/>
    </source>
</evidence>
<dbReference type="SUPFAM" id="SSF50911">
    <property type="entry name" value="Mannose 6-phosphate receptor domain"/>
    <property type="match status" value="1"/>
</dbReference>
<name>A0A815B3V5_9BILA</name>